<reference evidence="2 3" key="1">
    <citation type="submission" date="2020-06" db="EMBL/GenBank/DDBJ databases">
        <title>Nonomuraea sp. SMC257, a novel actinomycete isolated from soil.</title>
        <authorList>
            <person name="Chanama M."/>
        </authorList>
    </citation>
    <scope>NUCLEOTIDE SEQUENCE [LARGE SCALE GENOMIC DNA]</scope>
    <source>
        <strain evidence="2 3">SMC257</strain>
    </source>
</reference>
<dbReference type="Proteomes" id="UP000586042">
    <property type="component" value="Unassembled WGS sequence"/>
</dbReference>
<evidence type="ECO:0000313" key="3">
    <source>
        <dbReference type="Proteomes" id="UP000586042"/>
    </source>
</evidence>
<dbReference type="InterPro" id="IPR016181">
    <property type="entry name" value="Acyl_CoA_acyltransferase"/>
</dbReference>
<dbReference type="GO" id="GO:0016747">
    <property type="term" value="F:acyltransferase activity, transferring groups other than amino-acyl groups"/>
    <property type="evidence" value="ECO:0007669"/>
    <property type="project" value="InterPro"/>
</dbReference>
<dbReference type="AlphaFoldDB" id="A0A7Y6IDJ7"/>
<dbReference type="EMBL" id="JABWGN010000014">
    <property type="protein sequence ID" value="NUW36283.1"/>
    <property type="molecule type" value="Genomic_DNA"/>
</dbReference>
<sequence length="190" mass="21534">MTYVIEAPHADDASSLGPVQLRVWLQTYPCEEAGIDEDWIREHRGSSATDEGIAQWRGFIEAARRQPDLLFCRIVRSGAEIVGFLCGRRDDVVILGPMYLLEEAQGRGVGGRLMGEFLTWAGSMPMRLWVTEYNERAICFYQRYGFKVTGERELWQGKLPNVRMVRPVADVRCAADHMDTIPAEVHRSAS</sequence>
<dbReference type="PROSITE" id="PS51186">
    <property type="entry name" value="GNAT"/>
    <property type="match status" value="1"/>
</dbReference>
<proteinExistence type="predicted"/>
<keyword evidence="2" id="KW-0808">Transferase</keyword>
<keyword evidence="3" id="KW-1185">Reference proteome</keyword>
<dbReference type="InterPro" id="IPR000182">
    <property type="entry name" value="GNAT_dom"/>
</dbReference>
<name>A0A7Y6IDJ7_9ACTN</name>
<dbReference type="Gene3D" id="3.40.630.30">
    <property type="match status" value="1"/>
</dbReference>
<dbReference type="CDD" id="cd04301">
    <property type="entry name" value="NAT_SF"/>
    <property type="match status" value="1"/>
</dbReference>
<dbReference type="RefSeq" id="WP_175593715.1">
    <property type="nucleotide sequence ID" value="NZ_JABWGN010000014.1"/>
</dbReference>
<evidence type="ECO:0000313" key="2">
    <source>
        <dbReference type="EMBL" id="NUW36283.1"/>
    </source>
</evidence>
<accession>A0A7Y6IDJ7</accession>
<dbReference type="Pfam" id="PF00583">
    <property type="entry name" value="Acetyltransf_1"/>
    <property type="match status" value="1"/>
</dbReference>
<feature type="domain" description="N-acetyltransferase" evidence="1">
    <location>
        <begin position="25"/>
        <end position="169"/>
    </location>
</feature>
<organism evidence="2 3">
    <name type="scientific">Nonomuraea montanisoli</name>
    <dbReference type="NCBI Taxonomy" id="2741721"/>
    <lineage>
        <taxon>Bacteria</taxon>
        <taxon>Bacillati</taxon>
        <taxon>Actinomycetota</taxon>
        <taxon>Actinomycetes</taxon>
        <taxon>Streptosporangiales</taxon>
        <taxon>Streptosporangiaceae</taxon>
        <taxon>Nonomuraea</taxon>
    </lineage>
</organism>
<dbReference type="SUPFAM" id="SSF55729">
    <property type="entry name" value="Acyl-CoA N-acyltransferases (Nat)"/>
    <property type="match status" value="1"/>
</dbReference>
<gene>
    <name evidence="2" type="ORF">HTZ77_33475</name>
</gene>
<protein>
    <submittedName>
        <fullName evidence="2">GNAT family N-acetyltransferase</fullName>
    </submittedName>
</protein>
<comment type="caution">
    <text evidence="2">The sequence shown here is derived from an EMBL/GenBank/DDBJ whole genome shotgun (WGS) entry which is preliminary data.</text>
</comment>
<evidence type="ECO:0000259" key="1">
    <source>
        <dbReference type="PROSITE" id="PS51186"/>
    </source>
</evidence>